<proteinExistence type="predicted"/>
<feature type="compositionally biased region" description="Basic and acidic residues" evidence="1">
    <location>
        <begin position="804"/>
        <end position="827"/>
    </location>
</feature>
<organism evidence="2 3">
    <name type="scientific">Triparma laevis f. inornata</name>
    <dbReference type="NCBI Taxonomy" id="1714386"/>
    <lineage>
        <taxon>Eukaryota</taxon>
        <taxon>Sar</taxon>
        <taxon>Stramenopiles</taxon>
        <taxon>Ochrophyta</taxon>
        <taxon>Bolidophyceae</taxon>
        <taxon>Parmales</taxon>
        <taxon>Triparmaceae</taxon>
        <taxon>Triparma</taxon>
    </lineage>
</organism>
<feature type="compositionally biased region" description="Basic and acidic residues" evidence="1">
    <location>
        <begin position="509"/>
        <end position="522"/>
    </location>
</feature>
<feature type="region of interest" description="Disordered" evidence="1">
    <location>
        <begin position="205"/>
        <end position="234"/>
    </location>
</feature>
<feature type="compositionally biased region" description="Basic and acidic residues" evidence="1">
    <location>
        <begin position="630"/>
        <end position="652"/>
    </location>
</feature>
<feature type="compositionally biased region" description="Basic and acidic residues" evidence="1">
    <location>
        <begin position="548"/>
        <end position="558"/>
    </location>
</feature>
<feature type="region of interest" description="Disordered" evidence="1">
    <location>
        <begin position="1291"/>
        <end position="1322"/>
    </location>
</feature>
<feature type="region of interest" description="Disordered" evidence="1">
    <location>
        <begin position="796"/>
        <end position="847"/>
    </location>
</feature>
<feature type="compositionally biased region" description="Pro residues" evidence="1">
    <location>
        <begin position="385"/>
        <end position="395"/>
    </location>
</feature>
<reference evidence="3" key="1">
    <citation type="journal article" date="2023" name="Commun. Biol.">
        <title>Genome analysis of Parmales, the sister group of diatoms, reveals the evolutionary specialization of diatoms from phago-mixotrophs to photoautotrophs.</title>
        <authorList>
            <person name="Ban H."/>
            <person name="Sato S."/>
            <person name="Yoshikawa S."/>
            <person name="Yamada K."/>
            <person name="Nakamura Y."/>
            <person name="Ichinomiya M."/>
            <person name="Sato N."/>
            <person name="Blanc-Mathieu R."/>
            <person name="Endo H."/>
            <person name="Kuwata A."/>
            <person name="Ogata H."/>
        </authorList>
    </citation>
    <scope>NUCLEOTIDE SEQUENCE [LARGE SCALE GENOMIC DNA]</scope>
</reference>
<name>A0A9W7ATE3_9STRA</name>
<accession>A0A9W7ATE3</accession>
<evidence type="ECO:0000313" key="2">
    <source>
        <dbReference type="EMBL" id="GMH75675.1"/>
    </source>
</evidence>
<feature type="compositionally biased region" description="Basic and acidic residues" evidence="1">
    <location>
        <begin position="1057"/>
        <end position="1101"/>
    </location>
</feature>
<feature type="compositionally biased region" description="Polar residues" evidence="1">
    <location>
        <begin position="1311"/>
        <end position="1321"/>
    </location>
</feature>
<protein>
    <submittedName>
        <fullName evidence="2">Uncharacterized protein</fullName>
    </submittedName>
</protein>
<feature type="region of interest" description="Disordered" evidence="1">
    <location>
        <begin position="1376"/>
        <end position="1419"/>
    </location>
</feature>
<feature type="region of interest" description="Disordered" evidence="1">
    <location>
        <begin position="860"/>
        <end position="880"/>
    </location>
</feature>
<feature type="region of interest" description="Disordered" evidence="1">
    <location>
        <begin position="572"/>
        <end position="678"/>
    </location>
</feature>
<feature type="compositionally biased region" description="Basic and acidic residues" evidence="1">
    <location>
        <begin position="661"/>
        <end position="678"/>
    </location>
</feature>
<feature type="region of interest" description="Disordered" evidence="1">
    <location>
        <begin position="448"/>
        <end position="488"/>
    </location>
</feature>
<evidence type="ECO:0000256" key="1">
    <source>
        <dbReference type="SAM" id="MobiDB-lite"/>
    </source>
</evidence>
<evidence type="ECO:0000313" key="3">
    <source>
        <dbReference type="Proteomes" id="UP001162640"/>
    </source>
</evidence>
<feature type="compositionally biased region" description="Basic residues" evidence="1">
    <location>
        <begin position="1406"/>
        <end position="1415"/>
    </location>
</feature>
<feature type="compositionally biased region" description="Basic and acidic residues" evidence="1">
    <location>
        <begin position="1001"/>
        <end position="1014"/>
    </location>
</feature>
<feature type="compositionally biased region" description="Polar residues" evidence="1">
    <location>
        <begin position="1039"/>
        <end position="1048"/>
    </location>
</feature>
<sequence length="1683" mass="184727">MSAMNESTVEANEGDINHDLNGMKVVLSAPASLASVAIGEDHTSLASRAKCFILVREQINESGFGFHITVNVDRATPNAAGGVLARRMSTSFRHILVQKDNVIELVKKWKQEGYKERTGGDASGPAGRRNAQFFDGRAVDAEMRAWIDTGVPPSRGSMLRFIIWRLELSDTHEGGLMLSDSGFMDNAPLRKNSFTVSQKQEKMMAMSSRRGSTAISYRPPSVENSEANTPEDSSRILDASPHLLSKEPHEILEDEVLTHKPFQRSVKPPPKTTTFAAANDEKKDEEDKEEKPVNMKPFAFKKSTSRAPSVPVPASKKIVGKFPPRRNSVSVIPKAIAEKTGGASFVTGGPVLKSASNTNMPRENSAPIVAPVVSTANVNVVSSPEPVPGAPPTPANTPAVAAAGKGGKGHRRQATKVHEEDAVDLEEHITRKNFGVGPAEDFRREARIPDEVEGETASDIAKLREKHGEGPCRHDNRDNDTRRDAQKVDHDDAAELEEFLLRKNFGHGPADEPMRRDARITDAGKTSLDIAKLKEKLGDVPLGPQEAPPRENDLRRGGERVHHDDAVELEELLQRKNYGQGPQDVPTRRDARITDAGQTATQIAQLKDKSESSSTIVETSGPVETAPRNLEIRRDGERMRKDDAKELEKLIKNENMGAGPRDQDGIRRDARHTDAGKTAEEVRAIAEKFGEGPQELAMRGLNLRRDAELVASDDAVEVEALLLKANVGEGPKDEAMRKDARITDAGLTAANVQELRLKHGEGPVEANLRTEKARRGGELIHEEEAVEMEAHFLQKNFGSGPQDDGVRRDARRTDAGKTRERVAKLRVGEGPTEEVERGANLRRGGLEENEANLTNALDHMEHGAGPKQAGSRRDARQTDFNSTRAELDKLVKADEQHLFEGPKDVPLRKEALDGMNFEDRDMVEGWGGVYGEGPGEGGGLDEGGRRDARITDAGATREGLKGLFGEGPKEGRVDRKMARITDAGATREGLKGVVGEGPKGGVDRKNARMTDAGKTKQGLKVMTARNPNLLGPQEDGESTPLTPNTTSALAFFGVDDQEGKERRRRSKVEVEKKKKEKKEKETVEEVKVVEKPVEKPVEKKDKKEKKKKVAGTPEKKKVSKDVPMTPNTASTLAFFGVGSPQHSEAVARKNGTNEMDRVDEMKVEVKFNSKNQSRGTSPPEDEGGIASSHVIFNDVPTTFPKGKPGSSIAKFSPNPEPHFHVPPEETALPRSVELDKFLSNGWLDNSNIELHAINPHFDPSVTIANSKAMRPDTAPAGMIKLPKSFDFGTHRSDDFASTSPSRPEWKRGIRSATSSPDSTLNVKYMGRTTGGEGLDDLRKKGLPDEILVMQRNIKKQRAAREIRSVTNPFRFPGPASSSGVSFGPAWVKPSRPKKKGRKEKWTYDRHGRRHKAKKAVKGEERDDGLGEAMYLENGMEVLRWAGKRISFDPMARLKPWEAGGIAREDFEEGLAMMGVKNLPGKSVNALWNYLKGEGVCVEVSWLLFHLIDMGRLKKNLSDSYFFLRKAEYVLGKFRPYDLRESDAVKPIVSVRHVPIVLGDLRVKDLRAWEVAGLCKKINALVGKEVMIGKSSIVQVDVLVAYLRDLCGAGDEEEVLVKGGRRGGKGGVGDEGGVVVEEISEEELRSIRSNPEGYLKSMKRLQKRMNKMVEKIEGVGWGVGLPGI</sequence>
<feature type="region of interest" description="Disordered" evidence="1">
    <location>
        <begin position="951"/>
        <end position="1154"/>
    </location>
</feature>
<gene>
    <name evidence="2" type="ORF">TL16_g06838</name>
</gene>
<feature type="region of interest" description="Disordered" evidence="1">
    <location>
        <begin position="504"/>
        <end position="558"/>
    </location>
</feature>
<feature type="compositionally biased region" description="Basic and acidic residues" evidence="1">
    <location>
        <begin position="967"/>
        <end position="979"/>
    </location>
</feature>
<comment type="caution">
    <text evidence="2">The sequence shown here is derived from an EMBL/GenBank/DDBJ whole genome shotgun (WGS) entry which is preliminary data.</text>
</comment>
<feature type="region of interest" description="Disordered" evidence="1">
    <location>
        <begin position="383"/>
        <end position="422"/>
    </location>
</feature>
<dbReference type="Proteomes" id="UP001162640">
    <property type="component" value="Unassembled WGS sequence"/>
</dbReference>
<feature type="compositionally biased region" description="Polar residues" evidence="1">
    <location>
        <begin position="222"/>
        <end position="231"/>
    </location>
</feature>
<feature type="region of interest" description="Disordered" evidence="1">
    <location>
        <begin position="262"/>
        <end position="292"/>
    </location>
</feature>
<feature type="region of interest" description="Disordered" evidence="1">
    <location>
        <begin position="1167"/>
        <end position="1186"/>
    </location>
</feature>
<feature type="compositionally biased region" description="Basic and acidic residues" evidence="1">
    <location>
        <begin position="461"/>
        <end position="488"/>
    </location>
</feature>
<dbReference type="EMBL" id="BLQM01000211">
    <property type="protein sequence ID" value="GMH75675.1"/>
    <property type="molecule type" value="Genomic_DNA"/>
</dbReference>